<dbReference type="GO" id="GO:0005634">
    <property type="term" value="C:nucleus"/>
    <property type="evidence" value="ECO:0007669"/>
    <property type="project" value="TreeGrafter"/>
</dbReference>
<dbReference type="Gene3D" id="3.90.1410.10">
    <property type="entry name" value="set domain protein methyltransferase, domain 1"/>
    <property type="match status" value="1"/>
</dbReference>
<organism evidence="1 2">
    <name type="scientific">Viridothelium virens</name>
    <name type="common">Speckled blister lichen</name>
    <name type="synonym">Trypethelium virens</name>
    <dbReference type="NCBI Taxonomy" id="1048519"/>
    <lineage>
        <taxon>Eukaryota</taxon>
        <taxon>Fungi</taxon>
        <taxon>Dikarya</taxon>
        <taxon>Ascomycota</taxon>
        <taxon>Pezizomycotina</taxon>
        <taxon>Dothideomycetes</taxon>
        <taxon>Dothideomycetes incertae sedis</taxon>
        <taxon>Trypetheliales</taxon>
        <taxon>Trypetheliaceae</taxon>
        <taxon>Viridothelium</taxon>
    </lineage>
</organism>
<dbReference type="PANTHER" id="PTHR13271">
    <property type="entry name" value="UNCHARACTERIZED PUTATIVE METHYLTRANSFERASE"/>
    <property type="match status" value="1"/>
</dbReference>
<gene>
    <name evidence="1" type="ORF">EV356DRAFT_440765</name>
</gene>
<dbReference type="Proteomes" id="UP000800092">
    <property type="component" value="Unassembled WGS sequence"/>
</dbReference>
<accession>A0A6A6HIT6</accession>
<dbReference type="EMBL" id="ML991777">
    <property type="protein sequence ID" value="KAF2238054.1"/>
    <property type="molecule type" value="Genomic_DNA"/>
</dbReference>
<evidence type="ECO:0000313" key="2">
    <source>
        <dbReference type="Proteomes" id="UP000800092"/>
    </source>
</evidence>
<dbReference type="PANTHER" id="PTHR13271:SF76">
    <property type="entry name" value="SET DOMAIN-CONTAINING PROTEIN 8"/>
    <property type="match status" value="1"/>
</dbReference>
<dbReference type="OrthoDB" id="441812at2759"/>
<dbReference type="InterPro" id="IPR046341">
    <property type="entry name" value="SET_dom_sf"/>
</dbReference>
<dbReference type="AlphaFoldDB" id="A0A6A6HIT6"/>
<evidence type="ECO:0000313" key="1">
    <source>
        <dbReference type="EMBL" id="KAF2238054.1"/>
    </source>
</evidence>
<dbReference type="GO" id="GO:0016279">
    <property type="term" value="F:protein-lysine N-methyltransferase activity"/>
    <property type="evidence" value="ECO:0007669"/>
    <property type="project" value="TreeGrafter"/>
</dbReference>
<keyword evidence="2" id="KW-1185">Reference proteome</keyword>
<protein>
    <submittedName>
        <fullName evidence="1">SET domain-containing protein</fullName>
    </submittedName>
</protein>
<proteinExistence type="predicted"/>
<dbReference type="SUPFAM" id="SSF82199">
    <property type="entry name" value="SET domain"/>
    <property type="match status" value="1"/>
</dbReference>
<dbReference type="InterPro" id="IPR050600">
    <property type="entry name" value="SETD3_SETD6_MTase"/>
</dbReference>
<sequence length="492" mass="55599">MIRRGRKEGWLKLPTSALPAWSAMNNITYNGVKIGHLPGYEDRGSTVIAARYLNGGEEAPLIHVSRDMVLSLELVHDHAKSDQDFREVIAALGEFGRVGETSRGAILTFILMQAFTACPMPSKKRGVTHPFSEYIKFLPEELLPTFWSESERALLIGTTLRPALEAKMKSLYREFDLLRASTKQISWCRDLWWDEIEGLIDYDDWKQCDAMYRSRALEFPGIGDSMVAGIDMANHASGEMTGALYETDSNGDAILLLLDQKHIGPGDEVTITYGDKKGACEMLFSYGFIEDSMTSAREMFLDLEIPDDDPLKRAKNAIATTAPGFRLYEDHNATSWESDYVWLICVNEEDGLRFQIVQSIDGDQELQISWQGKEIDDIQLLRPQLLEDARWDIFQLRAVTVIQSRVESQLLSLSETDDKAISTTYGENTSIRPKAYSDALKLRSLERKLLEQAYENFEQQKSQLLQSDTVHQYLASAAREGPGDEGDEEDFS</sequence>
<dbReference type="CDD" id="cd10527">
    <property type="entry name" value="SET_LSMT"/>
    <property type="match status" value="1"/>
</dbReference>
<name>A0A6A6HIT6_VIRVR</name>
<reference evidence="1" key="1">
    <citation type="journal article" date="2020" name="Stud. Mycol.">
        <title>101 Dothideomycetes genomes: a test case for predicting lifestyles and emergence of pathogens.</title>
        <authorList>
            <person name="Haridas S."/>
            <person name="Albert R."/>
            <person name="Binder M."/>
            <person name="Bloem J."/>
            <person name="Labutti K."/>
            <person name="Salamov A."/>
            <person name="Andreopoulos B."/>
            <person name="Baker S."/>
            <person name="Barry K."/>
            <person name="Bills G."/>
            <person name="Bluhm B."/>
            <person name="Cannon C."/>
            <person name="Castanera R."/>
            <person name="Culley D."/>
            <person name="Daum C."/>
            <person name="Ezra D."/>
            <person name="Gonzalez J."/>
            <person name="Henrissat B."/>
            <person name="Kuo A."/>
            <person name="Liang C."/>
            <person name="Lipzen A."/>
            <person name="Lutzoni F."/>
            <person name="Magnuson J."/>
            <person name="Mondo S."/>
            <person name="Nolan M."/>
            <person name="Ohm R."/>
            <person name="Pangilinan J."/>
            <person name="Park H.-J."/>
            <person name="Ramirez L."/>
            <person name="Alfaro M."/>
            <person name="Sun H."/>
            <person name="Tritt A."/>
            <person name="Yoshinaga Y."/>
            <person name="Zwiers L.-H."/>
            <person name="Turgeon B."/>
            <person name="Goodwin S."/>
            <person name="Spatafora J."/>
            <person name="Crous P."/>
            <person name="Grigoriev I."/>
        </authorList>
    </citation>
    <scope>NUCLEOTIDE SEQUENCE</scope>
    <source>
        <strain evidence="1">Tuck. ex Michener</strain>
    </source>
</reference>